<dbReference type="Gene3D" id="1.10.1740.10">
    <property type="match status" value="1"/>
</dbReference>
<evidence type="ECO:0000256" key="4">
    <source>
        <dbReference type="ARBA" id="ARBA00023082"/>
    </source>
</evidence>
<dbReference type="InterPro" id="IPR007627">
    <property type="entry name" value="RNA_pol_sigma70_r2"/>
</dbReference>
<dbReference type="AlphaFoldDB" id="A0A2S6IE11"/>
<dbReference type="Gene3D" id="3.10.450.50">
    <property type="match status" value="1"/>
</dbReference>
<dbReference type="GO" id="GO:0016987">
    <property type="term" value="F:sigma factor activity"/>
    <property type="evidence" value="ECO:0007669"/>
    <property type="project" value="UniProtKB-KW"/>
</dbReference>
<dbReference type="GO" id="GO:0003677">
    <property type="term" value="F:DNA binding"/>
    <property type="evidence" value="ECO:0007669"/>
    <property type="project" value="UniProtKB-KW"/>
</dbReference>
<reference evidence="12 13" key="1">
    <citation type="submission" date="2018-02" db="EMBL/GenBank/DDBJ databases">
        <title>Genomic Encyclopedia of Archaeal and Bacterial Type Strains, Phase II (KMG-II): from individual species to whole genera.</title>
        <authorList>
            <person name="Goeker M."/>
        </authorList>
    </citation>
    <scope>NUCLEOTIDE SEQUENCE [LARGE SCALE GENOMIC DNA]</scope>
    <source>
        <strain evidence="12 13">DSM 22857</strain>
    </source>
</reference>
<dbReference type="InterPro" id="IPR014305">
    <property type="entry name" value="RNA_pol_sigma-G_actinobac"/>
</dbReference>
<evidence type="ECO:0000256" key="1">
    <source>
        <dbReference type="ARBA" id="ARBA00010641"/>
    </source>
</evidence>
<dbReference type="NCBIfam" id="NF006089">
    <property type="entry name" value="PRK08241.1"/>
    <property type="match status" value="1"/>
</dbReference>
<feature type="domain" description="RNA polymerase sigma factor 70 region 4 type 2" evidence="10">
    <location>
        <begin position="181"/>
        <end position="231"/>
    </location>
</feature>
<dbReference type="GO" id="GO:0006352">
    <property type="term" value="P:DNA-templated transcription initiation"/>
    <property type="evidence" value="ECO:0007669"/>
    <property type="project" value="InterPro"/>
</dbReference>
<dbReference type="InterPro" id="IPR000838">
    <property type="entry name" value="RNA_pol_sigma70_ECF_CS"/>
</dbReference>
<organism evidence="12 13">
    <name type="scientific">Kineococcus xinjiangensis</name>
    <dbReference type="NCBI Taxonomy" id="512762"/>
    <lineage>
        <taxon>Bacteria</taxon>
        <taxon>Bacillati</taxon>
        <taxon>Actinomycetota</taxon>
        <taxon>Actinomycetes</taxon>
        <taxon>Kineosporiales</taxon>
        <taxon>Kineosporiaceae</taxon>
        <taxon>Kineococcus</taxon>
    </lineage>
</organism>
<gene>
    <name evidence="12" type="ORF">CLV92_11459</name>
</gene>
<dbReference type="SUPFAM" id="SSF54427">
    <property type="entry name" value="NTF2-like"/>
    <property type="match status" value="1"/>
</dbReference>
<dbReference type="SUPFAM" id="SSF88946">
    <property type="entry name" value="Sigma2 domain of RNA polymerase sigma factors"/>
    <property type="match status" value="1"/>
</dbReference>
<dbReference type="CDD" id="cd06171">
    <property type="entry name" value="Sigma70_r4"/>
    <property type="match status" value="1"/>
</dbReference>
<feature type="domain" description="SnoaL-like" evidence="11">
    <location>
        <begin position="256"/>
        <end position="360"/>
    </location>
</feature>
<proteinExistence type="inferred from homology"/>
<comment type="caution">
    <text evidence="12">The sequence shown here is derived from an EMBL/GenBank/DDBJ whole genome shotgun (WGS) entry which is preliminary data.</text>
</comment>
<evidence type="ECO:0000256" key="5">
    <source>
        <dbReference type="ARBA" id="ARBA00023125"/>
    </source>
</evidence>
<evidence type="ECO:0000256" key="8">
    <source>
        <dbReference type="SAM" id="MobiDB-lite"/>
    </source>
</evidence>
<evidence type="ECO:0000259" key="11">
    <source>
        <dbReference type="Pfam" id="PF12680"/>
    </source>
</evidence>
<comment type="similarity">
    <text evidence="1 7">Belongs to the sigma-70 factor family. ECF subfamily.</text>
</comment>
<dbReference type="Gene3D" id="1.10.10.10">
    <property type="entry name" value="Winged helix-like DNA-binding domain superfamily/Winged helix DNA-binding domain"/>
    <property type="match status" value="1"/>
</dbReference>
<feature type="region of interest" description="Disordered" evidence="8">
    <location>
        <begin position="127"/>
        <end position="164"/>
    </location>
</feature>
<name>A0A2S6IE11_9ACTN</name>
<evidence type="ECO:0000313" key="13">
    <source>
        <dbReference type="Proteomes" id="UP000239485"/>
    </source>
</evidence>
<dbReference type="InterPro" id="IPR036388">
    <property type="entry name" value="WH-like_DNA-bd_sf"/>
</dbReference>
<dbReference type="InterPro" id="IPR014284">
    <property type="entry name" value="RNA_pol_sigma-70_dom"/>
</dbReference>
<dbReference type="GO" id="GO:0006950">
    <property type="term" value="P:response to stress"/>
    <property type="evidence" value="ECO:0007669"/>
    <property type="project" value="UniProtKB-ARBA"/>
</dbReference>
<accession>A0A2S6IE11</accession>
<dbReference type="Pfam" id="PF08281">
    <property type="entry name" value="Sigma70_r4_2"/>
    <property type="match status" value="1"/>
</dbReference>
<dbReference type="EMBL" id="PTJD01000014">
    <property type="protein sequence ID" value="PPK92458.1"/>
    <property type="molecule type" value="Genomic_DNA"/>
</dbReference>
<dbReference type="PANTHER" id="PTHR43133">
    <property type="entry name" value="RNA POLYMERASE ECF-TYPE SIGMA FACTO"/>
    <property type="match status" value="1"/>
</dbReference>
<comment type="subunit">
    <text evidence="2">Interacts transiently with the RNA polymerase catalytic core formed by RpoA, RpoB, RpoC and RpoZ (2 alpha, 1 beta, 1 beta' and 1 omega subunit) to form the RNA polymerase holoenzyme that can initiate transcription.</text>
</comment>
<evidence type="ECO:0000256" key="7">
    <source>
        <dbReference type="RuleBase" id="RU000716"/>
    </source>
</evidence>
<sequence length="377" mass="40053">MAVTGPAAGPVAVSVPVRTLAAVPTTRVSSEAIGDVAGDAQVAPGGDAPPAGGFPEEALDRYRAELFAHCYRMTGSVHDAEDLVQETYLRAWRSFHTYEARSSLRTWLHRIATNVCLTALASRQRRPLPSGLGAEPADPRGELTTDGEVPWLEPVPDARVGAGPGAGDPAGVVAARESVRLAFVAALQHLPPRQRAVLLLRDVLAWRAAEVADLLGTSVAAVNSALQRARGQIEQLAATPEETREPESAELRALLDRYVSAFERYDVGGMVELFTADAVWEMPPFTGWYRGGEAITTLIAGNCPAQAAGDMRMVPTSANGQPAFGLYMRGADGVHRAFQLQVLDLAATADGVRVGHVVAFFDPGLFDRFGLPEALAD</sequence>
<evidence type="ECO:0000259" key="9">
    <source>
        <dbReference type="Pfam" id="PF04542"/>
    </source>
</evidence>
<dbReference type="InterPro" id="IPR013324">
    <property type="entry name" value="RNA_pol_sigma_r3/r4-like"/>
</dbReference>
<dbReference type="Proteomes" id="UP000239485">
    <property type="component" value="Unassembled WGS sequence"/>
</dbReference>
<dbReference type="InterPro" id="IPR013325">
    <property type="entry name" value="RNA_pol_sigma_r2"/>
</dbReference>
<dbReference type="SUPFAM" id="SSF88659">
    <property type="entry name" value="Sigma3 and sigma4 domains of RNA polymerase sigma factors"/>
    <property type="match status" value="1"/>
</dbReference>
<evidence type="ECO:0000256" key="2">
    <source>
        <dbReference type="ARBA" id="ARBA00011344"/>
    </source>
</evidence>
<dbReference type="InterPro" id="IPR039425">
    <property type="entry name" value="RNA_pol_sigma-70-like"/>
</dbReference>
<keyword evidence="13" id="KW-1185">Reference proteome</keyword>
<keyword evidence="3 7" id="KW-0805">Transcription regulation</keyword>
<dbReference type="PROSITE" id="PS01063">
    <property type="entry name" value="SIGMA70_ECF"/>
    <property type="match status" value="1"/>
</dbReference>
<evidence type="ECO:0000259" key="10">
    <source>
        <dbReference type="Pfam" id="PF08281"/>
    </source>
</evidence>
<dbReference type="InterPro" id="IPR032710">
    <property type="entry name" value="NTF2-like_dom_sf"/>
</dbReference>
<dbReference type="NCBIfam" id="TIGR02937">
    <property type="entry name" value="sigma70-ECF"/>
    <property type="match status" value="1"/>
</dbReference>
<keyword evidence="5 7" id="KW-0238">DNA-binding</keyword>
<evidence type="ECO:0000256" key="3">
    <source>
        <dbReference type="ARBA" id="ARBA00023015"/>
    </source>
</evidence>
<evidence type="ECO:0000313" key="12">
    <source>
        <dbReference type="EMBL" id="PPK92458.1"/>
    </source>
</evidence>
<dbReference type="Pfam" id="PF04542">
    <property type="entry name" value="Sigma70_r2"/>
    <property type="match status" value="1"/>
</dbReference>
<dbReference type="NCBIfam" id="TIGR02960">
    <property type="entry name" value="SigX5"/>
    <property type="match status" value="1"/>
</dbReference>
<dbReference type="InterPro" id="IPR037401">
    <property type="entry name" value="SnoaL-like"/>
</dbReference>
<dbReference type="PANTHER" id="PTHR43133:SF65">
    <property type="entry name" value="ECF RNA POLYMERASE SIGMA FACTOR SIGG"/>
    <property type="match status" value="1"/>
</dbReference>
<feature type="domain" description="RNA polymerase sigma-70 region 2" evidence="9">
    <location>
        <begin position="60"/>
        <end position="126"/>
    </location>
</feature>
<keyword evidence="6 7" id="KW-0804">Transcription</keyword>
<dbReference type="Pfam" id="PF12680">
    <property type="entry name" value="SnoaL_2"/>
    <property type="match status" value="1"/>
</dbReference>
<dbReference type="InterPro" id="IPR013249">
    <property type="entry name" value="RNA_pol_sigma70_r4_t2"/>
</dbReference>
<evidence type="ECO:0000256" key="6">
    <source>
        <dbReference type="ARBA" id="ARBA00023163"/>
    </source>
</evidence>
<protein>
    <recommendedName>
        <fullName evidence="7">RNA polymerase sigma factor</fullName>
    </recommendedName>
</protein>
<keyword evidence="4 7" id="KW-0731">Sigma factor</keyword>